<reference evidence="4" key="1">
    <citation type="submission" date="2016-11" db="UniProtKB">
        <authorList>
            <consortium name="WormBaseParasite"/>
        </authorList>
    </citation>
    <scope>IDENTIFICATION</scope>
</reference>
<keyword evidence="2" id="KW-1133">Transmembrane helix</keyword>
<evidence type="ECO:0000313" key="4">
    <source>
        <dbReference type="WBParaSite" id="L893_g2220.t1"/>
    </source>
</evidence>
<name>A0A1I7Z2T4_9BILA</name>
<protein>
    <submittedName>
        <fullName evidence="4">Uncharacterized protein</fullName>
    </submittedName>
</protein>
<dbReference type="Proteomes" id="UP000095287">
    <property type="component" value="Unplaced"/>
</dbReference>
<keyword evidence="3" id="KW-1185">Reference proteome</keyword>
<evidence type="ECO:0000256" key="2">
    <source>
        <dbReference type="SAM" id="Phobius"/>
    </source>
</evidence>
<evidence type="ECO:0000256" key="1">
    <source>
        <dbReference type="SAM" id="MobiDB-lite"/>
    </source>
</evidence>
<feature type="region of interest" description="Disordered" evidence="1">
    <location>
        <begin position="58"/>
        <end position="86"/>
    </location>
</feature>
<accession>A0A1I7Z2T4</accession>
<evidence type="ECO:0000313" key="3">
    <source>
        <dbReference type="Proteomes" id="UP000095287"/>
    </source>
</evidence>
<sequence length="184" mass="20832">MKPGKYKDGFPPFFSHKSRTSRVIFLSSAYIPFFFPRLTVIFVQGQLAASQRRTGSAYRGWRPAAATDRTPSPSWRADGRDSPDDERRLAFRTRRFPKMSPSRWRKWPKKTPSMCTRWKRPLRRKGEFLLRLLVGVSFGDGVISLGSTRLDGRARTEGGGGGRIAAHRSVLAQSYRACGIVPNL</sequence>
<keyword evidence="2" id="KW-0812">Transmembrane</keyword>
<organism evidence="3 4">
    <name type="scientific">Steinernema glaseri</name>
    <dbReference type="NCBI Taxonomy" id="37863"/>
    <lineage>
        <taxon>Eukaryota</taxon>
        <taxon>Metazoa</taxon>
        <taxon>Ecdysozoa</taxon>
        <taxon>Nematoda</taxon>
        <taxon>Chromadorea</taxon>
        <taxon>Rhabditida</taxon>
        <taxon>Tylenchina</taxon>
        <taxon>Panagrolaimomorpha</taxon>
        <taxon>Strongyloidoidea</taxon>
        <taxon>Steinernematidae</taxon>
        <taxon>Steinernema</taxon>
    </lineage>
</organism>
<feature type="compositionally biased region" description="Basic and acidic residues" evidence="1">
    <location>
        <begin position="77"/>
        <end position="86"/>
    </location>
</feature>
<dbReference type="WBParaSite" id="L893_g2220.t1">
    <property type="protein sequence ID" value="L893_g2220.t1"/>
    <property type="gene ID" value="L893_g2220"/>
</dbReference>
<feature type="transmembrane region" description="Helical" evidence="2">
    <location>
        <begin position="23"/>
        <end position="43"/>
    </location>
</feature>
<dbReference type="AlphaFoldDB" id="A0A1I7Z2T4"/>
<proteinExistence type="predicted"/>
<keyword evidence="2" id="KW-0472">Membrane</keyword>